<dbReference type="EMBL" id="LR797129">
    <property type="protein sequence ID" value="CAB4188436.1"/>
    <property type="molecule type" value="Genomic_DNA"/>
</dbReference>
<evidence type="ECO:0000256" key="1">
    <source>
        <dbReference type="SAM" id="MobiDB-lite"/>
    </source>
</evidence>
<feature type="region of interest" description="Disordered" evidence="1">
    <location>
        <begin position="51"/>
        <end position="77"/>
    </location>
</feature>
<organism evidence="2">
    <name type="scientific">uncultured Caudovirales phage</name>
    <dbReference type="NCBI Taxonomy" id="2100421"/>
    <lineage>
        <taxon>Viruses</taxon>
        <taxon>Duplodnaviria</taxon>
        <taxon>Heunggongvirae</taxon>
        <taxon>Uroviricota</taxon>
        <taxon>Caudoviricetes</taxon>
        <taxon>Peduoviridae</taxon>
        <taxon>Maltschvirus</taxon>
        <taxon>Maltschvirus maltsch</taxon>
    </lineage>
</organism>
<protein>
    <recommendedName>
        <fullName evidence="3">DUF736 domain-containing protein</fullName>
    </recommendedName>
</protein>
<evidence type="ECO:0008006" key="3">
    <source>
        <dbReference type="Google" id="ProtNLM"/>
    </source>
</evidence>
<proteinExistence type="predicted"/>
<reference evidence="2" key="1">
    <citation type="submission" date="2020-05" db="EMBL/GenBank/DDBJ databases">
        <authorList>
            <person name="Chiriac C."/>
            <person name="Salcher M."/>
            <person name="Ghai R."/>
            <person name="Kavagutti S V."/>
        </authorList>
    </citation>
    <scope>NUCLEOTIDE SEQUENCE</scope>
</reference>
<accession>A0A6J5R1B0</accession>
<gene>
    <name evidence="2" type="ORF">UFOVP1175_24</name>
</gene>
<sequence>MSNYTMQEGQFTLFKNTRTNNNAPEYTGEIMVNGKKMRLAAWVKEGKSGKFFSGKMSEPLPPRTQDDDSQGTGDLPF</sequence>
<name>A0A6J5R1B0_9CAUD</name>
<evidence type="ECO:0000313" key="2">
    <source>
        <dbReference type="EMBL" id="CAB4188436.1"/>
    </source>
</evidence>